<dbReference type="InterPro" id="IPR045851">
    <property type="entry name" value="AMP-bd_C_sf"/>
</dbReference>
<feature type="domain" description="AMP-dependent synthetase/ligase" evidence="1">
    <location>
        <begin position="54"/>
        <end position="331"/>
    </location>
</feature>
<evidence type="ECO:0000259" key="1">
    <source>
        <dbReference type="Pfam" id="PF00501"/>
    </source>
</evidence>
<dbReference type="RefSeq" id="WP_043873531.1">
    <property type="nucleotide sequence ID" value="NZ_CCVW01000001.1"/>
</dbReference>
<dbReference type="OrthoDB" id="9765680at2"/>
<dbReference type="InterPro" id="IPR001242">
    <property type="entry name" value="Condensation_dom"/>
</dbReference>
<protein>
    <submittedName>
        <fullName evidence="3">Tyrocidine synthase III</fullName>
    </submittedName>
</protein>
<evidence type="ECO:0000313" key="3">
    <source>
        <dbReference type="EMBL" id="CDZ77132.1"/>
    </source>
</evidence>
<dbReference type="InterPro" id="IPR042099">
    <property type="entry name" value="ANL_N_sf"/>
</dbReference>
<gene>
    <name evidence="3" type="primary">tycC</name>
    <name evidence="3" type="ORF">BN59_01414</name>
</gene>
<sequence length="968" mass="112904">MEVKNKLAASLRDSLFKTEASFSLSDDLSSLSSEECTNKIRQYIEWINQANIHSVMIVSSPSIDALCLCYALVLSNKTYIPIHPSTSAELIENYLQNYQIDLLLIQSQLTTQMNREFFSKLTQDETSSFYYYFVDREQASFCLLPGILFFTSGTTEQPKVVHYHYETLSRYLSWGLAEFKLTKEDSFLFTTELTFVASLRPLFIPALAGARLIFPSSGSTNKLQLIINALIKHRITILNLTPTLFKILLRNCEKIDLNILRSIRLVLLSGETLDIASINDWFSRISSDTVFYNLYGATEYLVPFYKKIKAALQEQDRLHLGQLRLGCNYKLIPHSDSYELYVAGDLSTGYFDSNLTKNNFQDIDDLRYIKTNDLLKVDNNELYFCSRAGRLIKKFGQLINLDQIEYLLKKYHGNIDFVSFYDEGSNRVCLIIRIAVNDEILLKKIKNTLNKYLPNYMHPDEFVFTEEVPITASGKLDYRLIKISRQVQNLTDYFQRFFPDNKVDPTKRVIDLGLESIDYIEMSEAFLKITGKWLDVSRINERTQIANIDSCLIDFNFIPPKFNDAVAVSPVQEAAYSQELLDLISVQKYLIVSFALKENIDLDRLEKAISETLENHFILSSKLEWIEECFFFVAAVKQTEFRLKAPIFFPGRLQKKLRTTVNSERLVRIYIQTKKNRYFLTMAYHHIAMDGWSAMLVREEIFRRYEGKEKVKTLSREEEINYLNLVNKFWLRNSYNLDDIESMMNEINPYEFNRLDSIFSSPISKKHSSFCFQKGIIDKLVSDYDLSGFPYSVIFAWMLHRIIEQESGQQKILINTSFSNRNLPVPEAKELITNLAIGFPVFLDGSNLSSRDFALEIQKRLTAYFKNMSYGSLRQIWKNGIIGRKFINPRMQPYTIVYTYINKIYDDDYVQNKYIDWHSSINKVNTHRKGLIYLRVYNMGSQFVVYFDSNLKANCHENMMRNWSDFTK</sequence>
<dbReference type="STRING" id="1034943.BN59_01414"/>
<feature type="domain" description="Condensation" evidence="2">
    <location>
        <begin position="564"/>
        <end position="723"/>
    </location>
</feature>
<organism evidence="3 4">
    <name type="scientific">Legionella massiliensis</name>
    <dbReference type="NCBI Taxonomy" id="1034943"/>
    <lineage>
        <taxon>Bacteria</taxon>
        <taxon>Pseudomonadati</taxon>
        <taxon>Pseudomonadota</taxon>
        <taxon>Gammaproteobacteria</taxon>
        <taxon>Legionellales</taxon>
        <taxon>Legionellaceae</taxon>
        <taxon>Legionella</taxon>
    </lineage>
</organism>
<dbReference type="eggNOG" id="COG1020">
    <property type="taxonomic scope" value="Bacteria"/>
</dbReference>
<evidence type="ECO:0000313" key="4">
    <source>
        <dbReference type="Proteomes" id="UP000044071"/>
    </source>
</evidence>
<evidence type="ECO:0000259" key="2">
    <source>
        <dbReference type="Pfam" id="PF00668"/>
    </source>
</evidence>
<accession>A0A078KVU7</accession>
<dbReference type="EMBL" id="CCSB01000001">
    <property type="protein sequence ID" value="CDZ77132.1"/>
    <property type="molecule type" value="Genomic_DNA"/>
</dbReference>
<dbReference type="SUPFAM" id="SSF56801">
    <property type="entry name" value="Acetyl-CoA synthetase-like"/>
    <property type="match status" value="1"/>
</dbReference>
<dbReference type="PANTHER" id="PTHR44394:SF1">
    <property type="entry name" value="BETA-ALANINE-ACTIVATING ENZYME"/>
    <property type="match status" value="1"/>
</dbReference>
<dbReference type="InterPro" id="IPR052091">
    <property type="entry name" value="Beta-ala_Activ/Resist"/>
</dbReference>
<dbReference type="PANTHER" id="PTHR44394">
    <property type="entry name" value="BETA-ALANINE-ACTIVATING ENZYME"/>
    <property type="match status" value="1"/>
</dbReference>
<dbReference type="Pfam" id="PF00501">
    <property type="entry name" value="AMP-binding"/>
    <property type="match status" value="1"/>
</dbReference>
<dbReference type="Pfam" id="PF00668">
    <property type="entry name" value="Condensation"/>
    <property type="match status" value="1"/>
</dbReference>
<dbReference type="Gene3D" id="3.30.300.30">
    <property type="match status" value="1"/>
</dbReference>
<dbReference type="InterPro" id="IPR023213">
    <property type="entry name" value="CAT-like_dom_sf"/>
</dbReference>
<dbReference type="InterPro" id="IPR000873">
    <property type="entry name" value="AMP-dep_synth/lig_dom"/>
</dbReference>
<dbReference type="Proteomes" id="UP000044071">
    <property type="component" value="Unassembled WGS sequence"/>
</dbReference>
<name>A0A078KVU7_9GAMM</name>
<dbReference type="SUPFAM" id="SSF52777">
    <property type="entry name" value="CoA-dependent acyltransferases"/>
    <property type="match status" value="1"/>
</dbReference>
<keyword evidence="4" id="KW-1185">Reference proteome</keyword>
<dbReference type="GO" id="GO:0003824">
    <property type="term" value="F:catalytic activity"/>
    <property type="evidence" value="ECO:0007669"/>
    <property type="project" value="InterPro"/>
</dbReference>
<reference evidence="3 4" key="1">
    <citation type="submission" date="2014-06" db="EMBL/GenBank/DDBJ databases">
        <authorList>
            <person name="Urmite Genomes Urmite Genomes"/>
        </authorList>
    </citation>
    <scope>NUCLEOTIDE SEQUENCE [LARGE SCALE GENOMIC DNA]</scope>
</reference>
<dbReference type="GO" id="GO:0043041">
    <property type="term" value="P:amino acid activation for nonribosomal peptide biosynthetic process"/>
    <property type="evidence" value="ECO:0007669"/>
    <property type="project" value="TreeGrafter"/>
</dbReference>
<dbReference type="Gene3D" id="3.40.50.12780">
    <property type="entry name" value="N-terminal domain of ligase-like"/>
    <property type="match status" value="1"/>
</dbReference>
<proteinExistence type="predicted"/>
<dbReference type="AlphaFoldDB" id="A0A078KVU7"/>
<dbReference type="Gene3D" id="3.30.559.10">
    <property type="entry name" value="Chloramphenicol acetyltransferase-like domain"/>
    <property type="match status" value="1"/>
</dbReference>